<evidence type="ECO:0000256" key="1">
    <source>
        <dbReference type="SAM" id="SignalP"/>
    </source>
</evidence>
<dbReference type="InterPro" id="IPR029063">
    <property type="entry name" value="SAM-dependent_MTases_sf"/>
</dbReference>
<dbReference type="Gene3D" id="3.40.50.150">
    <property type="entry name" value="Vaccinia Virus protein VP39"/>
    <property type="match status" value="1"/>
</dbReference>
<sequence length="345" mass="39009">MRRFLLLSLNLAATTSVLILLTTSPHLIRGQPGLGRRAMVHQRVMQRRAALQQRNKGTNVDAGNSILTLDEAASGTATDKFSAGHFYQRFYESAFALLRKQPVRLLEIGVRDGSSLKVWTRYFLRYEHIYGLAYGASENYEGHLSTLERVTVFYGDQSSSESLDNLVNKSGGSFDLVIDDGSHVPWHILFSFYKLFPAVKPGGLYVVEDTETSYWNAPGASIYGYFLNNTGTGISGNVLEFFGDLTHVINGRIQNSPHLMLFSRVEHEISSIEFADNCILIRKGFNSFHRHRPYSLAHMVDVQVVEQWQAEKVAKYRTVFPALVDIEQSHRNYIPFGGDEYNQNK</sequence>
<dbReference type="AlphaFoldDB" id="A0AAE0FXF5"/>
<feature type="chain" id="PRO_5042261554" evidence="1">
    <location>
        <begin position="31"/>
        <end position="345"/>
    </location>
</feature>
<name>A0AAE0FXF5_9CHLO</name>
<organism evidence="2 3">
    <name type="scientific">Cymbomonas tetramitiformis</name>
    <dbReference type="NCBI Taxonomy" id="36881"/>
    <lineage>
        <taxon>Eukaryota</taxon>
        <taxon>Viridiplantae</taxon>
        <taxon>Chlorophyta</taxon>
        <taxon>Pyramimonadophyceae</taxon>
        <taxon>Pyramimonadales</taxon>
        <taxon>Pyramimonadaceae</taxon>
        <taxon>Cymbomonas</taxon>
    </lineage>
</organism>
<proteinExistence type="predicted"/>
<evidence type="ECO:0000313" key="3">
    <source>
        <dbReference type="Proteomes" id="UP001190700"/>
    </source>
</evidence>
<feature type="signal peptide" evidence="1">
    <location>
        <begin position="1"/>
        <end position="30"/>
    </location>
</feature>
<reference evidence="2 3" key="1">
    <citation type="journal article" date="2015" name="Genome Biol. Evol.">
        <title>Comparative Genomics of a Bacterivorous Green Alga Reveals Evolutionary Causalities and Consequences of Phago-Mixotrophic Mode of Nutrition.</title>
        <authorList>
            <person name="Burns J.A."/>
            <person name="Paasch A."/>
            <person name="Narechania A."/>
            <person name="Kim E."/>
        </authorList>
    </citation>
    <scope>NUCLEOTIDE SEQUENCE [LARGE SCALE GENOMIC DNA]</scope>
    <source>
        <strain evidence="2 3">PLY_AMNH</strain>
    </source>
</reference>
<accession>A0AAE0FXF5</accession>
<dbReference type="Proteomes" id="UP001190700">
    <property type="component" value="Unassembled WGS sequence"/>
</dbReference>
<protein>
    <submittedName>
        <fullName evidence="2">Uncharacterized protein</fullName>
    </submittedName>
</protein>
<evidence type="ECO:0000313" key="2">
    <source>
        <dbReference type="EMBL" id="KAK3267639.1"/>
    </source>
</evidence>
<gene>
    <name evidence="2" type="ORF">CYMTET_23813</name>
</gene>
<dbReference type="EMBL" id="LGRX02012285">
    <property type="protein sequence ID" value="KAK3267639.1"/>
    <property type="molecule type" value="Genomic_DNA"/>
</dbReference>
<keyword evidence="3" id="KW-1185">Reference proteome</keyword>
<keyword evidence="1" id="KW-0732">Signal</keyword>
<comment type="caution">
    <text evidence="2">The sequence shown here is derived from an EMBL/GenBank/DDBJ whole genome shotgun (WGS) entry which is preliminary data.</text>
</comment>
<dbReference type="SUPFAM" id="SSF53335">
    <property type="entry name" value="S-adenosyl-L-methionine-dependent methyltransferases"/>
    <property type="match status" value="1"/>
</dbReference>